<evidence type="ECO:0000256" key="5">
    <source>
        <dbReference type="ARBA" id="ARBA00022989"/>
    </source>
</evidence>
<feature type="transmembrane region" description="Helical" evidence="7">
    <location>
        <begin position="130"/>
        <end position="154"/>
    </location>
</feature>
<evidence type="ECO:0000256" key="6">
    <source>
        <dbReference type="ARBA" id="ARBA00023136"/>
    </source>
</evidence>
<feature type="domain" description="Bacterial sugar transferase" evidence="8">
    <location>
        <begin position="298"/>
        <end position="482"/>
    </location>
</feature>
<dbReference type="NCBIfam" id="TIGR03025">
    <property type="entry name" value="EPS_sugtrans"/>
    <property type="match status" value="1"/>
</dbReference>
<keyword evidence="6 7" id="KW-0472">Membrane</keyword>
<sequence length="487" mass="55872">MNSVKEAIDSSPVSVSRPQHNHATYKRLLQRHDSLIIWFEYAFYLLTVAFSLSLCLTLFGTEFTRIHSQLIVTTGLLMLIIYPSIGVGRRRMSGFQGVLRTGRAWGLVVLSLTAVGFFTESTQVYDRNLLGYWVCISLIMQSLIHYVLLQLQLFARSVRRNRSRTVIVGSGDIVYRLAERISDNVWLDENLIAVCDYSNSELSYSLPSKIKSVFNFDDLKQLIRNENIQRVYVALSLQETPQLMEHYNALKNQHVDVIWVPDIYEFDLLNHCIREISGLPLITLNETPLFGGSRALIKNVMDKCISGAVILLIAPLLISIAIAVKRSSPGPVIFRQERDGWNGKRFFVYKFRSMYVHEADHYVKQAEKNDDRITSVGRFIRRTSLDELPQLFNVLFGSMSLVGPRPHAVSHNNFYSEKISSYLARSRIKPGMTGLAQIRGFRGETREISDMESRVKSDLEYINRWSPILDIKILLLTPFRIFNKNAY</sequence>
<keyword evidence="4 7" id="KW-0812">Transmembrane</keyword>
<name>A0AA37T798_9GAMM</name>
<comment type="similarity">
    <text evidence="2">Belongs to the bacterial sugar transferase family.</text>
</comment>
<dbReference type="InterPro" id="IPR003362">
    <property type="entry name" value="Bact_transf"/>
</dbReference>
<keyword evidence="5 7" id="KW-1133">Transmembrane helix</keyword>
<evidence type="ECO:0000259" key="8">
    <source>
        <dbReference type="Pfam" id="PF02397"/>
    </source>
</evidence>
<dbReference type="RefSeq" id="WP_232592868.1">
    <property type="nucleotide sequence ID" value="NZ_BSPD01000065.1"/>
</dbReference>
<evidence type="ECO:0000256" key="3">
    <source>
        <dbReference type="ARBA" id="ARBA00022679"/>
    </source>
</evidence>
<reference evidence="9 10" key="1">
    <citation type="journal article" date="2014" name="Int. J. Syst. Evol. Microbiol.">
        <title>Complete genome sequence of Corynebacterium casei LMG S-19264T (=DSM 44701T), isolated from a smear-ripened cheese.</title>
        <authorList>
            <consortium name="US DOE Joint Genome Institute (JGI-PGF)"/>
            <person name="Walter F."/>
            <person name="Albersmeier A."/>
            <person name="Kalinowski J."/>
            <person name="Ruckert C."/>
        </authorList>
    </citation>
    <scope>NUCLEOTIDE SEQUENCE [LARGE SCALE GENOMIC DNA]</scope>
    <source>
        <strain evidence="9 10">NBRC 110095</strain>
    </source>
</reference>
<comment type="subcellular location">
    <subcellularLocation>
        <location evidence="1">Membrane</location>
        <topology evidence="1">Multi-pass membrane protein</topology>
    </subcellularLocation>
</comment>
<feature type="transmembrane region" description="Helical" evidence="7">
    <location>
        <begin position="66"/>
        <end position="85"/>
    </location>
</feature>
<evidence type="ECO:0000313" key="10">
    <source>
        <dbReference type="Proteomes" id="UP001156870"/>
    </source>
</evidence>
<dbReference type="GO" id="GO:0089702">
    <property type="term" value="F:undecaprenyl-phosphate glucose phosphotransferase activity"/>
    <property type="evidence" value="ECO:0007669"/>
    <property type="project" value="TreeGrafter"/>
</dbReference>
<proteinExistence type="inferred from homology"/>
<dbReference type="PANTHER" id="PTHR30576:SF21">
    <property type="entry name" value="UDP-GLUCOSE:UNDECAPRENYL-PHOSPHATE GLUCOSE-1-PHOSPHATE TRANSFERASE"/>
    <property type="match status" value="1"/>
</dbReference>
<evidence type="ECO:0000256" key="4">
    <source>
        <dbReference type="ARBA" id="ARBA00022692"/>
    </source>
</evidence>
<dbReference type="InterPro" id="IPR017473">
    <property type="entry name" value="Undecaprenyl-P_gluc_Ptfrase"/>
</dbReference>
<dbReference type="NCBIfam" id="TIGR03023">
    <property type="entry name" value="WcaJ_sugtrans"/>
    <property type="match status" value="1"/>
</dbReference>
<dbReference type="InterPro" id="IPR017475">
    <property type="entry name" value="EPS_sugar_tfrase"/>
</dbReference>
<dbReference type="Gene3D" id="3.40.50.720">
    <property type="entry name" value="NAD(P)-binding Rossmann-like Domain"/>
    <property type="match status" value="1"/>
</dbReference>
<dbReference type="Pfam" id="PF13727">
    <property type="entry name" value="CoA_binding_3"/>
    <property type="match status" value="1"/>
</dbReference>
<dbReference type="EMBL" id="BSPD01000065">
    <property type="protein sequence ID" value="GLS27099.1"/>
    <property type="molecule type" value="Genomic_DNA"/>
</dbReference>
<keyword evidence="10" id="KW-1185">Reference proteome</keyword>
<keyword evidence="3" id="KW-0808">Transferase</keyword>
<dbReference type="PANTHER" id="PTHR30576">
    <property type="entry name" value="COLANIC BIOSYNTHESIS UDP-GLUCOSE LIPID CARRIER TRANSFERASE"/>
    <property type="match status" value="1"/>
</dbReference>
<dbReference type="GO" id="GO:0016020">
    <property type="term" value="C:membrane"/>
    <property type="evidence" value="ECO:0007669"/>
    <property type="project" value="UniProtKB-SubCell"/>
</dbReference>
<feature type="transmembrane region" description="Helical" evidence="7">
    <location>
        <begin position="97"/>
        <end position="118"/>
    </location>
</feature>
<accession>A0AA37T798</accession>
<dbReference type="AlphaFoldDB" id="A0AA37T798"/>
<comment type="caution">
    <text evidence="9">The sequence shown here is derived from an EMBL/GenBank/DDBJ whole genome shotgun (WGS) entry which is preliminary data.</text>
</comment>
<dbReference type="Pfam" id="PF02397">
    <property type="entry name" value="Bac_transf"/>
    <property type="match status" value="1"/>
</dbReference>
<evidence type="ECO:0000256" key="1">
    <source>
        <dbReference type="ARBA" id="ARBA00004141"/>
    </source>
</evidence>
<evidence type="ECO:0000256" key="2">
    <source>
        <dbReference type="ARBA" id="ARBA00006464"/>
    </source>
</evidence>
<gene>
    <name evidence="9" type="ORF">GCM10007877_28180</name>
</gene>
<feature type="transmembrane region" description="Helical" evidence="7">
    <location>
        <begin position="304"/>
        <end position="324"/>
    </location>
</feature>
<evidence type="ECO:0000256" key="7">
    <source>
        <dbReference type="SAM" id="Phobius"/>
    </source>
</evidence>
<protein>
    <submittedName>
        <fullName evidence="9">Undecaprenyl-phosphate glucose phosphotransferase</fullName>
    </submittedName>
</protein>
<dbReference type="Proteomes" id="UP001156870">
    <property type="component" value="Unassembled WGS sequence"/>
</dbReference>
<dbReference type="GO" id="GO:0009242">
    <property type="term" value="P:colanic acid biosynthetic process"/>
    <property type="evidence" value="ECO:0007669"/>
    <property type="project" value="TreeGrafter"/>
</dbReference>
<evidence type="ECO:0000313" key="9">
    <source>
        <dbReference type="EMBL" id="GLS27099.1"/>
    </source>
</evidence>
<feature type="transmembrane region" description="Helical" evidence="7">
    <location>
        <begin position="35"/>
        <end position="60"/>
    </location>
</feature>
<organism evidence="9 10">
    <name type="scientific">Marinibactrum halimedae</name>
    <dbReference type="NCBI Taxonomy" id="1444977"/>
    <lineage>
        <taxon>Bacteria</taxon>
        <taxon>Pseudomonadati</taxon>
        <taxon>Pseudomonadota</taxon>
        <taxon>Gammaproteobacteria</taxon>
        <taxon>Cellvibrionales</taxon>
        <taxon>Cellvibrionaceae</taxon>
        <taxon>Marinibactrum</taxon>
    </lineage>
</organism>